<keyword evidence="1" id="KW-0812">Transmembrane</keyword>
<gene>
    <name evidence="2" type="ORF">Pla123a_36070</name>
</gene>
<keyword evidence="1" id="KW-1133">Transmembrane helix</keyword>
<evidence type="ECO:0000256" key="1">
    <source>
        <dbReference type="SAM" id="Phobius"/>
    </source>
</evidence>
<dbReference type="EMBL" id="SJPO01000009">
    <property type="protein sequence ID" value="TWT73714.1"/>
    <property type="molecule type" value="Genomic_DNA"/>
</dbReference>
<dbReference type="Proteomes" id="UP000318478">
    <property type="component" value="Unassembled WGS sequence"/>
</dbReference>
<comment type="caution">
    <text evidence="2">The sequence shown here is derived from an EMBL/GenBank/DDBJ whole genome shotgun (WGS) entry which is preliminary data.</text>
</comment>
<keyword evidence="1" id="KW-0472">Membrane</keyword>
<sequence>MNCDQVFNVLTRGPFPSGAPEDAEVQGHLDGCLDCWRIAEALRPAEHLFQEAIPPSEARDLPGYWGDATPPGVLMNQISGHAARTATAPSVRLATQRRHVEITYDRTARRSDMIYVGGILVGTLTMPVLAWWLLS</sequence>
<evidence type="ECO:0008006" key="4">
    <source>
        <dbReference type="Google" id="ProtNLM"/>
    </source>
</evidence>
<keyword evidence="3" id="KW-1185">Reference proteome</keyword>
<evidence type="ECO:0000313" key="3">
    <source>
        <dbReference type="Proteomes" id="UP000318478"/>
    </source>
</evidence>
<reference evidence="2 3" key="1">
    <citation type="submission" date="2019-02" db="EMBL/GenBank/DDBJ databases">
        <title>Deep-cultivation of Planctomycetes and their phenomic and genomic characterization uncovers novel biology.</title>
        <authorList>
            <person name="Wiegand S."/>
            <person name="Jogler M."/>
            <person name="Boedeker C."/>
            <person name="Pinto D."/>
            <person name="Vollmers J."/>
            <person name="Rivas-Marin E."/>
            <person name="Kohn T."/>
            <person name="Peeters S.H."/>
            <person name="Heuer A."/>
            <person name="Rast P."/>
            <person name="Oberbeckmann S."/>
            <person name="Bunk B."/>
            <person name="Jeske O."/>
            <person name="Meyerdierks A."/>
            <person name="Storesund J.E."/>
            <person name="Kallscheuer N."/>
            <person name="Luecker S."/>
            <person name="Lage O.M."/>
            <person name="Pohl T."/>
            <person name="Merkel B.J."/>
            <person name="Hornburger P."/>
            <person name="Mueller R.-W."/>
            <person name="Bruemmer F."/>
            <person name="Labrenz M."/>
            <person name="Spormann A.M."/>
            <person name="Op Den Camp H."/>
            <person name="Overmann J."/>
            <person name="Amann R."/>
            <person name="Jetten M.S.M."/>
            <person name="Mascher T."/>
            <person name="Medema M.H."/>
            <person name="Devos D.P."/>
            <person name="Kaster A.-K."/>
            <person name="Ovreas L."/>
            <person name="Rohde M."/>
            <person name="Galperin M.Y."/>
            <person name="Jogler C."/>
        </authorList>
    </citation>
    <scope>NUCLEOTIDE SEQUENCE [LARGE SCALE GENOMIC DNA]</scope>
    <source>
        <strain evidence="2 3">Pla123a</strain>
    </source>
</reference>
<protein>
    <recommendedName>
        <fullName evidence="4">Zinc-finger domain-containing protein</fullName>
    </recommendedName>
</protein>
<name>A0A5C5YF70_9BACT</name>
<proteinExistence type="predicted"/>
<feature type="transmembrane region" description="Helical" evidence="1">
    <location>
        <begin position="113"/>
        <end position="134"/>
    </location>
</feature>
<dbReference type="OrthoDB" id="273717at2"/>
<organism evidence="2 3">
    <name type="scientific">Posidoniimonas polymericola</name>
    <dbReference type="NCBI Taxonomy" id="2528002"/>
    <lineage>
        <taxon>Bacteria</taxon>
        <taxon>Pseudomonadati</taxon>
        <taxon>Planctomycetota</taxon>
        <taxon>Planctomycetia</taxon>
        <taxon>Pirellulales</taxon>
        <taxon>Lacipirellulaceae</taxon>
        <taxon>Posidoniimonas</taxon>
    </lineage>
</organism>
<evidence type="ECO:0000313" key="2">
    <source>
        <dbReference type="EMBL" id="TWT73714.1"/>
    </source>
</evidence>
<accession>A0A5C5YF70</accession>
<dbReference type="RefSeq" id="WP_146589454.1">
    <property type="nucleotide sequence ID" value="NZ_SJPO01000009.1"/>
</dbReference>
<dbReference type="AlphaFoldDB" id="A0A5C5YF70"/>